<evidence type="ECO:0000313" key="3">
    <source>
        <dbReference type="Proteomes" id="UP000324222"/>
    </source>
</evidence>
<evidence type="ECO:0000256" key="1">
    <source>
        <dbReference type="SAM" id="MobiDB-lite"/>
    </source>
</evidence>
<name>A0A5B7F5I3_PORTR</name>
<organism evidence="2 3">
    <name type="scientific">Portunus trituberculatus</name>
    <name type="common">Swimming crab</name>
    <name type="synonym">Neptunus trituberculatus</name>
    <dbReference type="NCBI Taxonomy" id="210409"/>
    <lineage>
        <taxon>Eukaryota</taxon>
        <taxon>Metazoa</taxon>
        <taxon>Ecdysozoa</taxon>
        <taxon>Arthropoda</taxon>
        <taxon>Crustacea</taxon>
        <taxon>Multicrustacea</taxon>
        <taxon>Malacostraca</taxon>
        <taxon>Eumalacostraca</taxon>
        <taxon>Eucarida</taxon>
        <taxon>Decapoda</taxon>
        <taxon>Pleocyemata</taxon>
        <taxon>Brachyura</taxon>
        <taxon>Eubrachyura</taxon>
        <taxon>Portunoidea</taxon>
        <taxon>Portunidae</taxon>
        <taxon>Portuninae</taxon>
        <taxon>Portunus</taxon>
    </lineage>
</organism>
<dbReference type="AlphaFoldDB" id="A0A5B7F5I3"/>
<keyword evidence="3" id="KW-1185">Reference proteome</keyword>
<comment type="caution">
    <text evidence="2">The sequence shown here is derived from an EMBL/GenBank/DDBJ whole genome shotgun (WGS) entry which is preliminary data.</text>
</comment>
<accession>A0A5B7F5I3</accession>
<evidence type="ECO:0000313" key="2">
    <source>
        <dbReference type="EMBL" id="MPC41762.1"/>
    </source>
</evidence>
<feature type="region of interest" description="Disordered" evidence="1">
    <location>
        <begin position="1"/>
        <end position="25"/>
    </location>
</feature>
<gene>
    <name evidence="2" type="ORF">E2C01_035365</name>
</gene>
<sequence>MKRSTEEKEEERKIGAGGGKERAAENRVSLINNRGGNQMLDFNCSKHMTLNNPRQRQKINFNPSYSKRVSM</sequence>
<protein>
    <submittedName>
        <fullName evidence="2">Uncharacterized protein</fullName>
    </submittedName>
</protein>
<proteinExistence type="predicted"/>
<dbReference type="EMBL" id="VSRR010005175">
    <property type="protein sequence ID" value="MPC41762.1"/>
    <property type="molecule type" value="Genomic_DNA"/>
</dbReference>
<dbReference type="Proteomes" id="UP000324222">
    <property type="component" value="Unassembled WGS sequence"/>
</dbReference>
<reference evidence="2 3" key="1">
    <citation type="submission" date="2019-05" db="EMBL/GenBank/DDBJ databases">
        <title>Another draft genome of Portunus trituberculatus and its Hox gene families provides insights of decapod evolution.</title>
        <authorList>
            <person name="Jeong J.-H."/>
            <person name="Song I."/>
            <person name="Kim S."/>
            <person name="Choi T."/>
            <person name="Kim D."/>
            <person name="Ryu S."/>
            <person name="Kim W."/>
        </authorList>
    </citation>
    <scope>NUCLEOTIDE SEQUENCE [LARGE SCALE GENOMIC DNA]</scope>
    <source>
        <tissue evidence="2">Muscle</tissue>
    </source>
</reference>